<evidence type="ECO:0000313" key="1">
    <source>
        <dbReference type="EMBL" id="CDP95546.1"/>
    </source>
</evidence>
<accession>A0A1I9FZL4</accession>
<reference evidence="1" key="1">
    <citation type="journal article" date="2007" name="Science">
        <title>Draft genome of the filarial nematode parasite Brugia malayi.</title>
        <authorList>
            <person name="Ghedin E."/>
            <person name="Wang S."/>
            <person name="Spiro D."/>
            <person name="Caler E."/>
            <person name="Zhao Q."/>
            <person name="Crabtree J."/>
            <person name="Allen J.E."/>
            <person name="Delcher A.L."/>
            <person name="Guiliano D.B."/>
            <person name="Miranda-Saavedra D."/>
            <person name="Angiuoli S.V."/>
            <person name="Creasy T."/>
            <person name="Amedeo P."/>
            <person name="Haas B."/>
            <person name="El-Sayed N.M."/>
            <person name="Wortman J.R."/>
            <person name="Feldblyum T."/>
            <person name="Tallon L."/>
            <person name="Schatz M."/>
            <person name="Shumway M."/>
            <person name="Koo H."/>
            <person name="Salzberg S.L."/>
            <person name="Schobel S."/>
            <person name="Pertea M."/>
            <person name="Pop M."/>
            <person name="White O."/>
            <person name="Barton G.J."/>
            <person name="Carlow C.K."/>
            <person name="Crawford M.J."/>
            <person name="Daub J."/>
            <person name="Dimmic M.W."/>
            <person name="Estes C.F."/>
            <person name="Foster J.M."/>
            <person name="Ganatra M."/>
            <person name="Gregory W.F."/>
            <person name="Johnson N.M."/>
            <person name="Jin J."/>
            <person name="Komuniecki R."/>
            <person name="Korf I."/>
            <person name="Kumar S."/>
            <person name="Laney S."/>
            <person name="Li B.W."/>
            <person name="Li W."/>
            <person name="Lindblom T.H."/>
            <person name="Lustigman S."/>
            <person name="Ma D."/>
            <person name="Maina C.V."/>
            <person name="Martin D.M."/>
            <person name="McCarter J.P."/>
            <person name="McReynolds L."/>
            <person name="Mitreva M."/>
            <person name="Nutman T.B."/>
            <person name="Parkinson J."/>
            <person name="Peregrin-Alvarez J.M."/>
            <person name="Poole C."/>
            <person name="Ren Q."/>
            <person name="Saunders L."/>
            <person name="Sluder A.E."/>
            <person name="Smith K."/>
            <person name="Stanke M."/>
            <person name="Unnasch T.R."/>
            <person name="Ware J."/>
            <person name="Wei A.D."/>
            <person name="Weil G."/>
            <person name="Williams D.J."/>
            <person name="Zhang Y."/>
            <person name="Williams S.A."/>
            <person name="Fraser-Liggett C."/>
            <person name="Slatko B."/>
            <person name="Blaxter M.L."/>
            <person name="Scott A.L."/>
        </authorList>
    </citation>
    <scope>NUCLEOTIDE SEQUENCE</scope>
    <source>
        <strain evidence="1">FR3</strain>
    </source>
</reference>
<dbReference type="AlphaFoldDB" id="A0A1I9FZL4"/>
<dbReference type="EMBL" id="LN856944">
    <property type="protein sequence ID" value="CDP95546.1"/>
    <property type="molecule type" value="Genomic_DNA"/>
</dbReference>
<protein>
    <submittedName>
        <fullName evidence="1">Bm5456, isoform b</fullName>
    </submittedName>
</protein>
<proteinExistence type="predicted"/>
<gene>
    <name evidence="1" type="primary">Bm5456</name>
    <name evidence="1" type="ORF">BM_Bm5456</name>
</gene>
<reference evidence="1" key="2">
    <citation type="submission" date="2012-12" db="EMBL/GenBank/DDBJ databases">
        <authorList>
            <consortium name="WormBase Consortium"/>
            <person name="Ghedin E."/>
            <person name="Paulini M."/>
        </authorList>
    </citation>
    <scope>NUCLEOTIDE SEQUENCE</scope>
    <source>
        <strain evidence="1">FR3</strain>
    </source>
</reference>
<sequence>MKHLCKVYSLSQTTYIFQCNKFFQQYLEDVWRMVSPTYYALSTLTTTHLLFLQVTAEHKESSSNSKRKCFQCNMPYECNLGLCYGDYCIKSLASDQYVSKGCENKTFRLVNGESYTQENSESIEKPYCTTEYMFGIQNIICYCNDVDFCNRSQKIEARLIMISLRVKNDCKTTCGQIMVYEISDN</sequence>
<name>A0A1I9FZL4_BRUMA</name>
<organism evidence="1">
    <name type="scientific">Brugia malayi</name>
    <name type="common">Filarial nematode worm</name>
    <dbReference type="NCBI Taxonomy" id="6279"/>
    <lineage>
        <taxon>Eukaryota</taxon>
        <taxon>Metazoa</taxon>
        <taxon>Ecdysozoa</taxon>
        <taxon>Nematoda</taxon>
        <taxon>Chromadorea</taxon>
        <taxon>Rhabditida</taxon>
        <taxon>Spirurina</taxon>
        <taxon>Spiruromorpha</taxon>
        <taxon>Filarioidea</taxon>
        <taxon>Onchocercidae</taxon>
        <taxon>Brugia</taxon>
    </lineage>
</organism>